<name>A0A1I5JRI0_9HYPH</name>
<dbReference type="InterPro" id="IPR039422">
    <property type="entry name" value="MarR/SlyA-like"/>
</dbReference>
<feature type="domain" description="HTH marR-type" evidence="5">
    <location>
        <begin position="1"/>
        <end position="117"/>
    </location>
</feature>
<gene>
    <name evidence="6" type="ORF">SAMN04488056_11236</name>
</gene>
<keyword evidence="3" id="KW-0804">Transcription</keyword>
<dbReference type="SUPFAM" id="SSF46785">
    <property type="entry name" value="Winged helix' DNA-binding domain"/>
    <property type="match status" value="1"/>
</dbReference>
<evidence type="ECO:0000256" key="4">
    <source>
        <dbReference type="SAM" id="Coils"/>
    </source>
</evidence>
<dbReference type="Gene3D" id="1.10.10.10">
    <property type="entry name" value="Winged helix-like DNA-binding domain superfamily/Winged helix DNA-binding domain"/>
    <property type="match status" value="1"/>
</dbReference>
<dbReference type="OrthoDB" id="7427954at2"/>
<feature type="coiled-coil region" evidence="4">
    <location>
        <begin position="98"/>
        <end position="125"/>
    </location>
</feature>
<protein>
    <submittedName>
        <fullName evidence="6">DNA-binding transcriptional regulator, MarR family</fullName>
    </submittedName>
</protein>
<dbReference type="InterPro" id="IPR036388">
    <property type="entry name" value="WH-like_DNA-bd_sf"/>
</dbReference>
<dbReference type="InterPro" id="IPR036390">
    <property type="entry name" value="WH_DNA-bd_sf"/>
</dbReference>
<proteinExistence type="predicted"/>
<accession>A0A1I5JRI0</accession>
<dbReference type="RefSeq" id="WP_090074725.1">
    <property type="nucleotide sequence ID" value="NZ_FOVR01000012.1"/>
</dbReference>
<evidence type="ECO:0000256" key="2">
    <source>
        <dbReference type="ARBA" id="ARBA00023125"/>
    </source>
</evidence>
<sequence>MNNELQPFGLTMTQAKFLRFLNSRKGMDTSQKDIEDYFDIAHSTVIGVLRRLEQKELVTFVDDPKDRRKKLVILLPAEQKIHDQVQRAKKRIDEQMLKGMTQDQIEALEKSLKQLHDNILDLTHNNKNGPHEI</sequence>
<keyword evidence="4" id="KW-0175">Coiled coil</keyword>
<dbReference type="GO" id="GO:0003677">
    <property type="term" value="F:DNA binding"/>
    <property type="evidence" value="ECO:0007669"/>
    <property type="project" value="UniProtKB-KW"/>
</dbReference>
<dbReference type="GO" id="GO:0006950">
    <property type="term" value="P:response to stress"/>
    <property type="evidence" value="ECO:0007669"/>
    <property type="project" value="TreeGrafter"/>
</dbReference>
<keyword evidence="1" id="KW-0805">Transcription regulation</keyword>
<dbReference type="Pfam" id="PF12802">
    <property type="entry name" value="MarR_2"/>
    <property type="match status" value="1"/>
</dbReference>
<keyword evidence="7" id="KW-1185">Reference proteome</keyword>
<keyword evidence="2 6" id="KW-0238">DNA-binding</keyword>
<dbReference type="SMART" id="SM00347">
    <property type="entry name" value="HTH_MARR"/>
    <property type="match status" value="1"/>
</dbReference>
<dbReference type="STRING" id="655353.SAMN04488056_11236"/>
<evidence type="ECO:0000256" key="1">
    <source>
        <dbReference type="ARBA" id="ARBA00023015"/>
    </source>
</evidence>
<reference evidence="6 7" key="1">
    <citation type="submission" date="2016-10" db="EMBL/GenBank/DDBJ databases">
        <authorList>
            <person name="de Groot N.N."/>
        </authorList>
    </citation>
    <scope>NUCLEOTIDE SEQUENCE [LARGE SCALE GENOMIC DNA]</scope>
    <source>
        <strain evidence="6 7">CGMCC 1.9157</strain>
    </source>
</reference>
<dbReference type="AlphaFoldDB" id="A0A1I5JRI0"/>
<dbReference type="PANTHER" id="PTHR33164:SF64">
    <property type="entry name" value="TRANSCRIPTIONAL REGULATOR SLYA"/>
    <property type="match status" value="1"/>
</dbReference>
<dbReference type="PROSITE" id="PS50995">
    <property type="entry name" value="HTH_MARR_2"/>
    <property type="match status" value="1"/>
</dbReference>
<dbReference type="PANTHER" id="PTHR33164">
    <property type="entry name" value="TRANSCRIPTIONAL REGULATOR, MARR FAMILY"/>
    <property type="match status" value="1"/>
</dbReference>
<dbReference type="InterPro" id="IPR000835">
    <property type="entry name" value="HTH_MarR-typ"/>
</dbReference>
<dbReference type="Proteomes" id="UP000199236">
    <property type="component" value="Unassembled WGS sequence"/>
</dbReference>
<evidence type="ECO:0000256" key="3">
    <source>
        <dbReference type="ARBA" id="ARBA00023163"/>
    </source>
</evidence>
<dbReference type="EMBL" id="FOVR01000012">
    <property type="protein sequence ID" value="SFO75103.1"/>
    <property type="molecule type" value="Genomic_DNA"/>
</dbReference>
<evidence type="ECO:0000313" key="6">
    <source>
        <dbReference type="EMBL" id="SFO75103.1"/>
    </source>
</evidence>
<evidence type="ECO:0000259" key="5">
    <source>
        <dbReference type="PROSITE" id="PS50995"/>
    </source>
</evidence>
<evidence type="ECO:0000313" key="7">
    <source>
        <dbReference type="Proteomes" id="UP000199236"/>
    </source>
</evidence>
<organism evidence="6 7">
    <name type="scientific">Cohaesibacter marisflavi</name>
    <dbReference type="NCBI Taxonomy" id="655353"/>
    <lineage>
        <taxon>Bacteria</taxon>
        <taxon>Pseudomonadati</taxon>
        <taxon>Pseudomonadota</taxon>
        <taxon>Alphaproteobacteria</taxon>
        <taxon>Hyphomicrobiales</taxon>
        <taxon>Cohaesibacteraceae</taxon>
    </lineage>
</organism>
<dbReference type="GO" id="GO:0003700">
    <property type="term" value="F:DNA-binding transcription factor activity"/>
    <property type="evidence" value="ECO:0007669"/>
    <property type="project" value="InterPro"/>
</dbReference>